<evidence type="ECO:0000259" key="2">
    <source>
        <dbReference type="Pfam" id="PF00313"/>
    </source>
</evidence>
<proteinExistence type="predicted"/>
<reference evidence="3" key="2">
    <citation type="submission" date="2020-09" db="EMBL/GenBank/DDBJ databases">
        <authorList>
            <person name="Sun Q."/>
            <person name="Sedlacek I."/>
        </authorList>
    </citation>
    <scope>NUCLEOTIDE SEQUENCE</scope>
    <source>
        <strain evidence="3">CCM 7684</strain>
    </source>
</reference>
<dbReference type="SUPFAM" id="SSF50249">
    <property type="entry name" value="Nucleic acid-binding proteins"/>
    <property type="match status" value="1"/>
</dbReference>
<name>A0A8J2YDP4_9RHOB</name>
<evidence type="ECO:0000313" key="3">
    <source>
        <dbReference type="EMBL" id="GGE34774.1"/>
    </source>
</evidence>
<dbReference type="Proteomes" id="UP000602745">
    <property type="component" value="Unassembled WGS sequence"/>
</dbReference>
<dbReference type="InterPro" id="IPR012340">
    <property type="entry name" value="NA-bd_OB-fold"/>
</dbReference>
<evidence type="ECO:0000313" key="4">
    <source>
        <dbReference type="Proteomes" id="UP000602745"/>
    </source>
</evidence>
<dbReference type="InterPro" id="IPR002059">
    <property type="entry name" value="CSP_DNA-bd"/>
</dbReference>
<dbReference type="Gene3D" id="2.40.50.140">
    <property type="entry name" value="Nucleic acid-binding proteins"/>
    <property type="match status" value="1"/>
</dbReference>
<dbReference type="AlphaFoldDB" id="A0A8J2YDP4"/>
<reference evidence="3" key="1">
    <citation type="journal article" date="2014" name="Int. J. Syst. Evol. Microbiol.">
        <title>Complete genome sequence of Corynebacterium casei LMG S-19264T (=DSM 44701T), isolated from a smear-ripened cheese.</title>
        <authorList>
            <consortium name="US DOE Joint Genome Institute (JGI-PGF)"/>
            <person name="Walter F."/>
            <person name="Albersmeier A."/>
            <person name="Kalinowski J."/>
            <person name="Ruckert C."/>
        </authorList>
    </citation>
    <scope>NUCLEOTIDE SEQUENCE</scope>
    <source>
        <strain evidence="3">CCM 7684</strain>
    </source>
</reference>
<comment type="caution">
    <text evidence="3">The sequence shown here is derived from an EMBL/GenBank/DDBJ whole genome shotgun (WGS) entry which is preliminary data.</text>
</comment>
<dbReference type="InterPro" id="IPR036567">
    <property type="entry name" value="RHF-like"/>
</dbReference>
<dbReference type="GO" id="GO:0003676">
    <property type="term" value="F:nucleic acid binding"/>
    <property type="evidence" value="ECO:0007669"/>
    <property type="project" value="InterPro"/>
</dbReference>
<dbReference type="SUPFAM" id="SSF69754">
    <property type="entry name" value="Ribosome binding protein Y (YfiA homologue)"/>
    <property type="match status" value="1"/>
</dbReference>
<dbReference type="Gene3D" id="3.30.160.100">
    <property type="entry name" value="Ribosome hibernation promotion factor-like"/>
    <property type="match status" value="1"/>
</dbReference>
<feature type="region of interest" description="Disordered" evidence="1">
    <location>
        <begin position="172"/>
        <end position="195"/>
    </location>
</feature>
<dbReference type="RefSeq" id="WP_188408595.1">
    <property type="nucleotide sequence ID" value="NZ_BMCP01000001.1"/>
</dbReference>
<dbReference type="Pfam" id="PF00313">
    <property type="entry name" value="CSD"/>
    <property type="match status" value="1"/>
</dbReference>
<protein>
    <recommendedName>
        <fullName evidence="2">CSD domain-containing protein</fullName>
    </recommendedName>
</protein>
<keyword evidence="4" id="KW-1185">Reference proteome</keyword>
<accession>A0A8J2YDP4</accession>
<dbReference type="InterPro" id="IPR003489">
    <property type="entry name" value="RHF/RaiA"/>
</dbReference>
<organism evidence="3 4">
    <name type="scientific">Agaricicola taiwanensis</name>
    <dbReference type="NCBI Taxonomy" id="591372"/>
    <lineage>
        <taxon>Bacteria</taxon>
        <taxon>Pseudomonadati</taxon>
        <taxon>Pseudomonadota</taxon>
        <taxon>Alphaproteobacteria</taxon>
        <taxon>Rhodobacterales</taxon>
        <taxon>Paracoccaceae</taxon>
        <taxon>Agaricicola</taxon>
    </lineage>
</organism>
<gene>
    <name evidence="3" type="ORF">GCM10007276_10310</name>
</gene>
<feature type="domain" description="CSD" evidence="2">
    <location>
        <begin position="128"/>
        <end position="187"/>
    </location>
</feature>
<dbReference type="Pfam" id="PF02482">
    <property type="entry name" value="Ribosomal_S30AE"/>
    <property type="match status" value="1"/>
</dbReference>
<evidence type="ECO:0000256" key="1">
    <source>
        <dbReference type="SAM" id="MobiDB-lite"/>
    </source>
</evidence>
<sequence length="195" mass="21873">MQIPIEIAFHQIESSEWVKKEIEARVARLEEIYPRLITARVRIDKMAHSSGSATPPVVRIELSVPGHKDIVVAHEPDHLTKKYQNPDMRQALNESFSIAERRLLDFKQKQQGRTKTHVNDTSSQLLAQVAEMHPEEDYGFLMTSSGALLYFHRNSLLGGNFEDLKRGDSVHYVEEDGDTGPTASKVRPAAGASPS</sequence>
<dbReference type="EMBL" id="BMCP01000001">
    <property type="protein sequence ID" value="GGE34774.1"/>
    <property type="molecule type" value="Genomic_DNA"/>
</dbReference>